<dbReference type="AlphaFoldDB" id="A0AA37Q2V8"/>
<dbReference type="GO" id="GO:0000160">
    <property type="term" value="P:phosphorelay signal transduction system"/>
    <property type="evidence" value="ECO:0007669"/>
    <property type="project" value="InterPro"/>
</dbReference>
<feature type="domain" description="HD-GYP" evidence="4">
    <location>
        <begin position="177"/>
        <end position="370"/>
    </location>
</feature>
<keyword evidence="6" id="KW-1185">Reference proteome</keyword>
<dbReference type="CDD" id="cd00077">
    <property type="entry name" value="HDc"/>
    <property type="match status" value="1"/>
</dbReference>
<evidence type="ECO:0000259" key="3">
    <source>
        <dbReference type="PROSITE" id="PS50110"/>
    </source>
</evidence>
<feature type="region of interest" description="Disordered" evidence="2">
    <location>
        <begin position="1"/>
        <end position="22"/>
    </location>
</feature>
<feature type="domain" description="Response regulatory" evidence="3">
    <location>
        <begin position="29"/>
        <end position="143"/>
    </location>
</feature>
<dbReference type="SMART" id="SM00471">
    <property type="entry name" value="HDc"/>
    <property type="match status" value="1"/>
</dbReference>
<gene>
    <name evidence="5" type="ORF">rosag_20920</name>
</gene>
<comment type="caution">
    <text evidence="5">The sequence shown here is derived from an EMBL/GenBank/DDBJ whole genome shotgun (WGS) entry which is preliminary data.</text>
</comment>
<evidence type="ECO:0000313" key="6">
    <source>
        <dbReference type="Proteomes" id="UP001161325"/>
    </source>
</evidence>
<dbReference type="InterPro" id="IPR037522">
    <property type="entry name" value="HD_GYP_dom"/>
</dbReference>
<dbReference type="InterPro" id="IPR052020">
    <property type="entry name" value="Cyclic_di-GMP/3'3'-cGAMP_PDE"/>
</dbReference>
<feature type="compositionally biased region" description="Low complexity" evidence="2">
    <location>
        <begin position="1"/>
        <end position="19"/>
    </location>
</feature>
<dbReference type="PANTHER" id="PTHR45228">
    <property type="entry name" value="CYCLIC DI-GMP PHOSPHODIESTERASE TM_0186-RELATED"/>
    <property type="match status" value="1"/>
</dbReference>
<dbReference type="Proteomes" id="UP001161325">
    <property type="component" value="Unassembled WGS sequence"/>
</dbReference>
<proteinExistence type="predicted"/>
<dbReference type="SUPFAM" id="SSF52172">
    <property type="entry name" value="CheY-like"/>
    <property type="match status" value="1"/>
</dbReference>
<evidence type="ECO:0000259" key="4">
    <source>
        <dbReference type="PROSITE" id="PS51832"/>
    </source>
</evidence>
<dbReference type="PANTHER" id="PTHR45228:SF1">
    <property type="entry name" value="CYCLIC DI-GMP PHOSPHODIESTERASE TM_0186"/>
    <property type="match status" value="1"/>
</dbReference>
<organism evidence="5 6">
    <name type="scientific">Roseisolibacter agri</name>
    <dbReference type="NCBI Taxonomy" id="2014610"/>
    <lineage>
        <taxon>Bacteria</taxon>
        <taxon>Pseudomonadati</taxon>
        <taxon>Gemmatimonadota</taxon>
        <taxon>Gemmatimonadia</taxon>
        <taxon>Gemmatimonadales</taxon>
        <taxon>Gemmatimonadaceae</taxon>
        <taxon>Roseisolibacter</taxon>
    </lineage>
</organism>
<name>A0AA37Q2V8_9BACT</name>
<evidence type="ECO:0000256" key="1">
    <source>
        <dbReference type="PROSITE-ProRule" id="PRU00169"/>
    </source>
</evidence>
<dbReference type="SUPFAM" id="SSF109604">
    <property type="entry name" value="HD-domain/PDEase-like"/>
    <property type="match status" value="1"/>
</dbReference>
<dbReference type="PROSITE" id="PS51832">
    <property type="entry name" value="HD_GYP"/>
    <property type="match status" value="1"/>
</dbReference>
<dbReference type="InterPro" id="IPR011006">
    <property type="entry name" value="CheY-like_superfamily"/>
</dbReference>
<dbReference type="EMBL" id="BRXS01000003">
    <property type="protein sequence ID" value="GLC25579.1"/>
    <property type="molecule type" value="Genomic_DNA"/>
</dbReference>
<dbReference type="Gene3D" id="3.40.50.2300">
    <property type="match status" value="1"/>
</dbReference>
<accession>A0AA37Q2V8</accession>
<evidence type="ECO:0000256" key="2">
    <source>
        <dbReference type="SAM" id="MobiDB-lite"/>
    </source>
</evidence>
<dbReference type="Gene3D" id="1.10.3210.10">
    <property type="entry name" value="Hypothetical protein af1432"/>
    <property type="match status" value="1"/>
</dbReference>
<dbReference type="RefSeq" id="WP_284350033.1">
    <property type="nucleotide sequence ID" value="NZ_BRXS01000003.1"/>
</dbReference>
<dbReference type="Pfam" id="PF00072">
    <property type="entry name" value="Response_reg"/>
    <property type="match status" value="1"/>
</dbReference>
<reference evidence="5" key="1">
    <citation type="submission" date="2022-08" db="EMBL/GenBank/DDBJ databases">
        <title>Draft genome sequencing of Roseisolibacter agri AW1220.</title>
        <authorList>
            <person name="Tobiishi Y."/>
            <person name="Tonouchi A."/>
        </authorList>
    </citation>
    <scope>NUCLEOTIDE SEQUENCE</scope>
    <source>
        <strain evidence="5">AW1220</strain>
    </source>
</reference>
<feature type="modified residue" description="4-aspartylphosphate" evidence="1">
    <location>
        <position position="78"/>
    </location>
</feature>
<dbReference type="SMART" id="SM00448">
    <property type="entry name" value="REC"/>
    <property type="match status" value="1"/>
</dbReference>
<evidence type="ECO:0000313" key="5">
    <source>
        <dbReference type="EMBL" id="GLC25579.1"/>
    </source>
</evidence>
<dbReference type="InterPro" id="IPR003607">
    <property type="entry name" value="HD/PDEase_dom"/>
</dbReference>
<dbReference type="Pfam" id="PF13487">
    <property type="entry name" value="HD_5"/>
    <property type="match status" value="1"/>
</dbReference>
<sequence length="370" mass="39663">MIDSSSTAPSTAPAPNAARPPDDARGAVRILVVDDEETIRLALGRFLRARAYEVEAVPSGAAALAAITPGRFALMLCDVRMPGVNGVEVVAQARALDPELAVVMLSAVNDAATARAAFVAGAVDYLLKPVELAVLLQAVEQALHRRALVVKQREIERAIRDEVASATEQLERDRNALHAVSVEVAEALVTAMEAKDPFLRGASQRTADLASSIAVELRLDEDATEAVRLAGRLHDVGMIGIRESVLHKPGRLTPEEYAHVQEHVRIGLDILAPLRHLSETLRFVGDHHEHFDGKGYPRGLAGEEISIGGRILAAADAFEAITSKRSYQQPMEPAAAVAYLESRVGTLLDPAVYAALRTAVARGRALTFLE</sequence>
<dbReference type="PROSITE" id="PS50110">
    <property type="entry name" value="RESPONSE_REGULATORY"/>
    <property type="match status" value="1"/>
</dbReference>
<keyword evidence="1" id="KW-0597">Phosphoprotein</keyword>
<protein>
    <submittedName>
        <fullName evidence="5">Two-component system response regulator</fullName>
    </submittedName>
</protein>
<dbReference type="InterPro" id="IPR001789">
    <property type="entry name" value="Sig_transdc_resp-reg_receiver"/>
</dbReference>